<evidence type="ECO:0000259" key="3">
    <source>
        <dbReference type="PROSITE" id="PS50921"/>
    </source>
</evidence>
<name>A0ABP6WMG1_9ACTN</name>
<reference evidence="5" key="1">
    <citation type="journal article" date="2019" name="Int. J. Syst. Evol. Microbiol.">
        <title>The Global Catalogue of Microorganisms (GCM) 10K type strain sequencing project: providing services to taxonomists for standard genome sequencing and annotation.</title>
        <authorList>
            <consortium name="The Broad Institute Genomics Platform"/>
            <consortium name="The Broad Institute Genome Sequencing Center for Infectious Disease"/>
            <person name="Wu L."/>
            <person name="Ma J."/>
        </authorList>
    </citation>
    <scope>NUCLEOTIDE SEQUENCE [LARGE SCALE GENOMIC DNA]</scope>
    <source>
        <strain evidence="5">JCM 16540</strain>
    </source>
</reference>
<dbReference type="InterPro" id="IPR029016">
    <property type="entry name" value="GAF-like_dom_sf"/>
</dbReference>
<dbReference type="Gene3D" id="1.10.10.10">
    <property type="entry name" value="Winged helix-like DNA-binding domain superfamily/Winged helix DNA-binding domain"/>
    <property type="match status" value="1"/>
</dbReference>
<keyword evidence="2" id="KW-0804">Transcription</keyword>
<dbReference type="PIRSF" id="PIRSF036625">
    <property type="entry name" value="GAF_ANTAR"/>
    <property type="match status" value="1"/>
</dbReference>
<keyword evidence="1" id="KW-0805">Transcription regulation</keyword>
<evidence type="ECO:0000313" key="4">
    <source>
        <dbReference type="EMBL" id="GAA3551894.1"/>
    </source>
</evidence>
<feature type="domain" description="ANTAR" evidence="3">
    <location>
        <begin position="173"/>
        <end position="234"/>
    </location>
</feature>
<dbReference type="Pfam" id="PF13185">
    <property type="entry name" value="GAF_2"/>
    <property type="match status" value="1"/>
</dbReference>
<proteinExistence type="predicted"/>
<comment type="caution">
    <text evidence="4">The sequence shown here is derived from an EMBL/GenBank/DDBJ whole genome shotgun (WGS) entry which is preliminary data.</text>
</comment>
<dbReference type="PROSITE" id="PS50921">
    <property type="entry name" value="ANTAR"/>
    <property type="match status" value="1"/>
</dbReference>
<dbReference type="Pfam" id="PF03861">
    <property type="entry name" value="ANTAR"/>
    <property type="match status" value="1"/>
</dbReference>
<keyword evidence="5" id="KW-1185">Reference proteome</keyword>
<evidence type="ECO:0000256" key="2">
    <source>
        <dbReference type="ARBA" id="ARBA00023163"/>
    </source>
</evidence>
<dbReference type="SUPFAM" id="SSF55781">
    <property type="entry name" value="GAF domain-like"/>
    <property type="match status" value="1"/>
</dbReference>
<dbReference type="Proteomes" id="UP001500767">
    <property type="component" value="Unassembled WGS sequence"/>
</dbReference>
<dbReference type="Gene3D" id="3.30.450.40">
    <property type="match status" value="1"/>
</dbReference>
<sequence>MTTPAPSPERRTNPTTAFTELGRMLHSDRPLGPTLQRVAELARDTVPELTDVSVTLVKDDQPRTVVFTGPLAVDLDERQYAEGFGPCTDAAVSGATIVLDTARPDDRYPEFAAIAAAAGVTHVLSVGLPIPQRSIGALNMYSRARTAFPASSIALAESFAGYAAFALANTLEYQDALDLVTNLRTAMASRSVIEQAKGIVMAREHCTADEAFGVLTRLSQHTHVKLRQVAERVVAEAQGPQTDHGRTA</sequence>
<dbReference type="InterPro" id="IPR012074">
    <property type="entry name" value="GAF_ANTAR"/>
</dbReference>
<dbReference type="InterPro" id="IPR005561">
    <property type="entry name" value="ANTAR"/>
</dbReference>
<dbReference type="RefSeq" id="WP_204912513.1">
    <property type="nucleotide sequence ID" value="NZ_BAAAYR010000001.1"/>
</dbReference>
<dbReference type="SMART" id="SM01012">
    <property type="entry name" value="ANTAR"/>
    <property type="match status" value="1"/>
</dbReference>
<dbReference type="InterPro" id="IPR036388">
    <property type="entry name" value="WH-like_DNA-bd_sf"/>
</dbReference>
<dbReference type="InterPro" id="IPR003018">
    <property type="entry name" value="GAF"/>
</dbReference>
<organism evidence="4 5">
    <name type="scientific">Microlunatus spumicola</name>
    <dbReference type="NCBI Taxonomy" id="81499"/>
    <lineage>
        <taxon>Bacteria</taxon>
        <taxon>Bacillati</taxon>
        <taxon>Actinomycetota</taxon>
        <taxon>Actinomycetes</taxon>
        <taxon>Propionibacteriales</taxon>
        <taxon>Propionibacteriaceae</taxon>
        <taxon>Microlunatus</taxon>
    </lineage>
</organism>
<gene>
    <name evidence="4" type="ORF">GCM10022197_03560</name>
</gene>
<evidence type="ECO:0000256" key="1">
    <source>
        <dbReference type="ARBA" id="ARBA00023015"/>
    </source>
</evidence>
<accession>A0ABP6WMG1</accession>
<evidence type="ECO:0000313" key="5">
    <source>
        <dbReference type="Proteomes" id="UP001500767"/>
    </source>
</evidence>
<protein>
    <submittedName>
        <fullName evidence="4">GAF and ANTAR domain-containing protein</fullName>
    </submittedName>
</protein>
<dbReference type="EMBL" id="BAAAYR010000001">
    <property type="protein sequence ID" value="GAA3551894.1"/>
    <property type="molecule type" value="Genomic_DNA"/>
</dbReference>